<evidence type="ECO:0000313" key="4">
    <source>
        <dbReference type="Proteomes" id="UP000249886"/>
    </source>
</evidence>
<gene>
    <name evidence="3" type="ORF">NCTC10254_00031</name>
</gene>
<protein>
    <submittedName>
        <fullName evidence="3">Putative secreted protein</fullName>
    </submittedName>
</protein>
<proteinExistence type="predicted"/>
<evidence type="ECO:0000256" key="2">
    <source>
        <dbReference type="SAM" id="SignalP"/>
    </source>
</evidence>
<keyword evidence="2" id="KW-0732">Signal</keyword>
<name>A0A6H9XJF3_9CORY</name>
<dbReference type="RefSeq" id="WP_005522522.1">
    <property type="nucleotide sequence ID" value="NZ_CAUOLB010000036.1"/>
</dbReference>
<dbReference type="GeneID" id="84573482"/>
<dbReference type="Proteomes" id="UP000249886">
    <property type="component" value="Unassembled WGS sequence"/>
</dbReference>
<feature type="compositionally biased region" description="Gly residues" evidence="1">
    <location>
        <begin position="62"/>
        <end position="81"/>
    </location>
</feature>
<dbReference type="AlphaFoldDB" id="A0A6H9XJF3"/>
<accession>A0A6H9XJF3</accession>
<feature type="chain" id="PRO_5043215336" evidence="2">
    <location>
        <begin position="20"/>
        <end position="182"/>
    </location>
</feature>
<evidence type="ECO:0000256" key="1">
    <source>
        <dbReference type="SAM" id="MobiDB-lite"/>
    </source>
</evidence>
<comment type="caution">
    <text evidence="3">The sequence shown here is derived from an EMBL/GenBank/DDBJ whole genome shotgun (WGS) entry which is preliminary data.</text>
</comment>
<reference evidence="3 4" key="1">
    <citation type="submission" date="2018-06" db="EMBL/GenBank/DDBJ databases">
        <authorList>
            <consortium name="Pathogen Informatics"/>
            <person name="Doyle S."/>
        </authorList>
    </citation>
    <scope>NUCLEOTIDE SEQUENCE [LARGE SCALE GENOMIC DNA]</scope>
    <source>
        <strain evidence="3 4">NCTC10254</strain>
    </source>
</reference>
<feature type="region of interest" description="Disordered" evidence="1">
    <location>
        <begin position="26"/>
        <end position="101"/>
    </location>
</feature>
<dbReference type="PROSITE" id="PS51257">
    <property type="entry name" value="PROKAR_LIPOPROTEIN"/>
    <property type="match status" value="1"/>
</dbReference>
<dbReference type="EMBL" id="UARK01000001">
    <property type="protein sequence ID" value="SPW23674.1"/>
    <property type="molecule type" value="Genomic_DNA"/>
</dbReference>
<feature type="signal peptide" evidence="2">
    <location>
        <begin position="1"/>
        <end position="19"/>
    </location>
</feature>
<feature type="compositionally biased region" description="Low complexity" evidence="1">
    <location>
        <begin position="26"/>
        <end position="38"/>
    </location>
</feature>
<organism evidence="3 4">
    <name type="scientific">Corynebacterium matruchotii</name>
    <dbReference type="NCBI Taxonomy" id="43768"/>
    <lineage>
        <taxon>Bacteria</taxon>
        <taxon>Bacillati</taxon>
        <taxon>Actinomycetota</taxon>
        <taxon>Actinomycetes</taxon>
        <taxon>Mycobacteriales</taxon>
        <taxon>Corynebacteriaceae</taxon>
        <taxon>Corynebacterium</taxon>
    </lineage>
</organism>
<sequence>MKRLLATGIFTLSVITAGAGLSACGSSTVSDDATASTSKAPIAPLKGSGGSGATSGAAGASDGAGAGASGANGAGGSGDAGESGNAAPPADGPAQEVSSIPTPAQQLSDADKTYFDALTAGGIKVEGAENQMIGAAQVVCQNQFPQAVQAVGGQLVEQKRTSLSPEETVSLIETSARKAYCS</sequence>
<evidence type="ECO:0000313" key="3">
    <source>
        <dbReference type="EMBL" id="SPW23674.1"/>
    </source>
</evidence>